<sequence>MVRGTFIAVNDIIKRDDFNNDNYIDISYTDSHSSSLVINMRNLSKGFSHSVSESVGYLTYPNALAIGHLNNDTYKDIALTNYYTDYLTICFGSGDGKFERKKHLTTNRLRYSRSIALADINHDLVDDIIVSNSDHNTISVFINRGDGNFHDEKLSYLLTDFSPEHIVLGDLDDDDEVDIVISFEFGNKLIISFGNGLGYFSETNHLYLEDSSDILAIELSDLNSDHHSDILIVQREPYTLTIVYGCSDRSFHREKIFSIRKSVSMAWLDIQFINEDHFCHASFEIINKSLEYGAPSKIMSIALVHFNNDDHIDLFFFLRNPFDILFYPGSKEEILYGREIFNGRNFIWVNYIAVSNFNNDNYIDLSYVDSQKGDLVIRIGNGAASFGDPVSYSIGNLTCPTAFAIGHLNNDNYTDIAVINYHAELLSIFFGLGNGKFAPEKHLETKRLTFSRSIVLADINNDSIDDIIVSNSDNNTISVFMNRGDGKFHDEKVSYLLTEYSAEHIALGDLNGDNEVDIVISYEFGNRLTISFGNGSGYFNVMNHLYLQVSSDILTIELCDLNSDNHLDILIVQPKPYTFTVLYGYGDGDFHHKKIFSPDSDVSMAWINVADINKDSCKDIVLVDRETQTPRIFMNKCLCSHNKTIETNTLTLH</sequence>
<reference evidence="2" key="1">
    <citation type="submission" date="2021-02" db="EMBL/GenBank/DDBJ databases">
        <authorList>
            <person name="Nowell W R."/>
        </authorList>
    </citation>
    <scope>NUCLEOTIDE SEQUENCE</scope>
</reference>
<proteinExistence type="predicted"/>
<organism evidence="2 3">
    <name type="scientific">Adineta steineri</name>
    <dbReference type="NCBI Taxonomy" id="433720"/>
    <lineage>
        <taxon>Eukaryota</taxon>
        <taxon>Metazoa</taxon>
        <taxon>Spiralia</taxon>
        <taxon>Gnathifera</taxon>
        <taxon>Rotifera</taxon>
        <taxon>Eurotatoria</taxon>
        <taxon>Bdelloidea</taxon>
        <taxon>Adinetida</taxon>
        <taxon>Adinetidae</taxon>
        <taxon>Adineta</taxon>
    </lineage>
</organism>
<dbReference type="Gene3D" id="2.130.10.130">
    <property type="entry name" value="Integrin alpha, N-terminal"/>
    <property type="match status" value="3"/>
</dbReference>
<evidence type="ECO:0008006" key="4">
    <source>
        <dbReference type="Google" id="ProtNLM"/>
    </source>
</evidence>
<comment type="caution">
    <text evidence="2">The sequence shown here is derived from an EMBL/GenBank/DDBJ whole genome shotgun (WGS) entry which is preliminary data.</text>
</comment>
<dbReference type="InterPro" id="IPR028994">
    <property type="entry name" value="Integrin_alpha_N"/>
</dbReference>
<keyword evidence="1" id="KW-0732">Signal</keyword>
<protein>
    <recommendedName>
        <fullName evidence="4">VCBS repeat-containing protein</fullName>
    </recommendedName>
</protein>
<evidence type="ECO:0000313" key="3">
    <source>
        <dbReference type="Proteomes" id="UP000663891"/>
    </source>
</evidence>
<dbReference type="Pfam" id="PF13517">
    <property type="entry name" value="FG-GAP_3"/>
    <property type="match status" value="3"/>
</dbReference>
<dbReference type="Proteomes" id="UP000663891">
    <property type="component" value="Unassembled WGS sequence"/>
</dbReference>
<evidence type="ECO:0000313" key="2">
    <source>
        <dbReference type="EMBL" id="CAF1423922.1"/>
    </source>
</evidence>
<dbReference type="OrthoDB" id="10022113at2759"/>
<dbReference type="SUPFAM" id="SSF69318">
    <property type="entry name" value="Integrin alpha N-terminal domain"/>
    <property type="match status" value="2"/>
</dbReference>
<dbReference type="PANTHER" id="PTHR46580">
    <property type="entry name" value="SENSOR KINASE-RELATED"/>
    <property type="match status" value="1"/>
</dbReference>
<evidence type="ECO:0000256" key="1">
    <source>
        <dbReference type="ARBA" id="ARBA00022729"/>
    </source>
</evidence>
<dbReference type="PANTHER" id="PTHR46580:SF4">
    <property type="entry name" value="ATP_GTP-BINDING PROTEIN"/>
    <property type="match status" value="1"/>
</dbReference>
<dbReference type="EMBL" id="CAJNON010001070">
    <property type="protein sequence ID" value="CAF1423922.1"/>
    <property type="molecule type" value="Genomic_DNA"/>
</dbReference>
<dbReference type="InterPro" id="IPR013517">
    <property type="entry name" value="FG-GAP"/>
</dbReference>
<dbReference type="AlphaFoldDB" id="A0A815MWN8"/>
<accession>A0A815MWN8</accession>
<gene>
    <name evidence="2" type="ORF">VCS650_LOCUS37881</name>
</gene>
<name>A0A815MWN8_9BILA</name>